<organism evidence="3 4">
    <name type="scientific">Spartinivicinus marinus</name>
    <dbReference type="NCBI Taxonomy" id="2994442"/>
    <lineage>
        <taxon>Bacteria</taxon>
        <taxon>Pseudomonadati</taxon>
        <taxon>Pseudomonadota</taxon>
        <taxon>Gammaproteobacteria</taxon>
        <taxon>Oceanospirillales</taxon>
        <taxon>Zooshikellaceae</taxon>
        <taxon>Spartinivicinus</taxon>
    </lineage>
</organism>
<evidence type="ECO:0000313" key="4">
    <source>
        <dbReference type="Proteomes" id="UP000569732"/>
    </source>
</evidence>
<keyword evidence="4" id="KW-1185">Reference proteome</keyword>
<accession>A0A853I897</accession>
<feature type="region of interest" description="Disordered" evidence="2">
    <location>
        <begin position="146"/>
        <end position="174"/>
    </location>
</feature>
<dbReference type="Pfam" id="PF14520">
    <property type="entry name" value="HHH_5"/>
    <property type="match status" value="1"/>
</dbReference>
<feature type="coiled-coil region" evidence="1">
    <location>
        <begin position="341"/>
        <end position="371"/>
    </location>
</feature>
<evidence type="ECO:0000313" key="3">
    <source>
        <dbReference type="EMBL" id="NYZ66111.1"/>
    </source>
</evidence>
<evidence type="ECO:0000256" key="1">
    <source>
        <dbReference type="SAM" id="Coils"/>
    </source>
</evidence>
<comment type="caution">
    <text evidence="3">The sequence shown here is derived from an EMBL/GenBank/DDBJ whole genome shotgun (WGS) entry which is preliminary data.</text>
</comment>
<reference evidence="3 4" key="1">
    <citation type="submission" date="2020-07" db="EMBL/GenBank/DDBJ databases">
        <title>Endozoicomonas sp. nov., isolated from sediment.</title>
        <authorList>
            <person name="Gu T."/>
        </authorList>
    </citation>
    <scope>NUCLEOTIDE SEQUENCE [LARGE SCALE GENOMIC DNA]</scope>
    <source>
        <strain evidence="3 4">SM1973</strain>
    </source>
</reference>
<dbReference type="Gene3D" id="1.10.150.20">
    <property type="entry name" value="5' to 3' exonuclease, C-terminal subdomain"/>
    <property type="match status" value="1"/>
</dbReference>
<proteinExistence type="predicted"/>
<gene>
    <name evidence="3" type="ORF">H0A36_08805</name>
</gene>
<dbReference type="Proteomes" id="UP000569732">
    <property type="component" value="Unassembled WGS sequence"/>
</dbReference>
<feature type="region of interest" description="Disordered" evidence="2">
    <location>
        <begin position="250"/>
        <end position="270"/>
    </location>
</feature>
<dbReference type="SUPFAM" id="SSF158702">
    <property type="entry name" value="Sec63 N-terminal domain-like"/>
    <property type="match status" value="1"/>
</dbReference>
<dbReference type="EMBL" id="JACCKB010000010">
    <property type="protein sequence ID" value="NYZ66111.1"/>
    <property type="molecule type" value="Genomic_DNA"/>
</dbReference>
<protein>
    <submittedName>
        <fullName evidence="3">Helix-hairpin-helix domain-containing protein</fullName>
    </submittedName>
</protein>
<keyword evidence="1" id="KW-0175">Coiled coil</keyword>
<name>A0A853I897_9GAMM</name>
<dbReference type="AlphaFoldDB" id="A0A853I897"/>
<dbReference type="RefSeq" id="WP_180568143.1">
    <property type="nucleotide sequence ID" value="NZ_JACCKB010000010.1"/>
</dbReference>
<feature type="compositionally biased region" description="Polar residues" evidence="2">
    <location>
        <begin position="160"/>
        <end position="170"/>
    </location>
</feature>
<evidence type="ECO:0000256" key="2">
    <source>
        <dbReference type="SAM" id="MobiDB-lite"/>
    </source>
</evidence>
<feature type="compositionally biased region" description="Polar residues" evidence="2">
    <location>
        <begin position="259"/>
        <end position="270"/>
    </location>
</feature>
<sequence>MFKKLLYFFRKTSSHTTKNISVNTVAKINTTNVDSLDNSVEKIIEEIEQTFTDWQHTGLSSIHPTEVEQCEALIEKLSELEQEQALESNKSECLTAQLNNIKTTMQVFSNKDNTAPDNIEQAEIKQPNQDKAIDETVNAVAEAESIEEQTFTETEKQPVDTDNTQQQPETASPFETADTIEKAYPVGIATNRSTVTTPAVTEPLVNNSVTDESTVDEQEIDEVTDNTAEEVFETTIHSSMTATASNISEQAPEVAEKAANSTQQDSENGSGVDTLIYLPKLSLKTPLACLKQAQIAEKSSEYKKLPKRTKNMLDKHGEWVNPSAELPYQTDIAVEDKPAYLAFLQQLLDTLENKQLTSEQKVAELTKVEEQESWQPFVTSHFGNDEDWKIAKSIEQEVKSIKGISTKLAVLLFKQGYTSKQAICNAPDDVLLALPRVGKATLEKIRNSNK</sequence>